<keyword evidence="3" id="KW-0812">Transmembrane</keyword>
<evidence type="ECO:0000256" key="2">
    <source>
        <dbReference type="SAM" id="MobiDB-lite"/>
    </source>
</evidence>
<accession>A0AAW1SHP2</accession>
<evidence type="ECO:0000256" key="1">
    <source>
        <dbReference type="ARBA" id="ARBA00009817"/>
    </source>
</evidence>
<dbReference type="PANTHER" id="PTHR35830:SF1">
    <property type="entry name" value="OS05G0299200 PROTEIN"/>
    <property type="match status" value="1"/>
</dbReference>
<dbReference type="Proteomes" id="UP001445335">
    <property type="component" value="Unassembled WGS sequence"/>
</dbReference>
<evidence type="ECO:0000313" key="5">
    <source>
        <dbReference type="Proteomes" id="UP001445335"/>
    </source>
</evidence>
<dbReference type="AlphaFoldDB" id="A0AAW1SHP2"/>
<dbReference type="SUPFAM" id="SSF55136">
    <property type="entry name" value="Probable bacterial effector-binding domain"/>
    <property type="match status" value="1"/>
</dbReference>
<evidence type="ECO:0000313" key="4">
    <source>
        <dbReference type="EMBL" id="KAK9845803.1"/>
    </source>
</evidence>
<dbReference type="Pfam" id="PF04832">
    <property type="entry name" value="SOUL"/>
    <property type="match status" value="1"/>
</dbReference>
<comment type="caution">
    <text evidence="4">The sequence shown here is derived from an EMBL/GenBank/DDBJ whole genome shotgun (WGS) entry which is preliminary data.</text>
</comment>
<keyword evidence="3" id="KW-0472">Membrane</keyword>
<proteinExistence type="inferred from homology"/>
<dbReference type="PANTHER" id="PTHR35830">
    <property type="entry name" value="OS05G0299200 PROTEIN"/>
    <property type="match status" value="1"/>
</dbReference>
<keyword evidence="5" id="KW-1185">Reference proteome</keyword>
<comment type="similarity">
    <text evidence="1">Belongs to the HEBP family.</text>
</comment>
<organism evidence="4 5">
    <name type="scientific">Elliptochloris bilobata</name>
    <dbReference type="NCBI Taxonomy" id="381761"/>
    <lineage>
        <taxon>Eukaryota</taxon>
        <taxon>Viridiplantae</taxon>
        <taxon>Chlorophyta</taxon>
        <taxon>core chlorophytes</taxon>
        <taxon>Trebouxiophyceae</taxon>
        <taxon>Trebouxiophyceae incertae sedis</taxon>
        <taxon>Elliptochloris clade</taxon>
        <taxon>Elliptochloris</taxon>
    </lineage>
</organism>
<gene>
    <name evidence="4" type="ORF">WJX81_002827</name>
</gene>
<feature type="region of interest" description="Disordered" evidence="2">
    <location>
        <begin position="181"/>
        <end position="216"/>
    </location>
</feature>
<keyword evidence="3" id="KW-1133">Transmembrane helix</keyword>
<dbReference type="EMBL" id="JALJOU010000002">
    <property type="protein sequence ID" value="KAK9845803.1"/>
    <property type="molecule type" value="Genomic_DNA"/>
</dbReference>
<sequence>MNLVGTEREPDIGRYAKEVYKRAREARDAVAEAPLTAQVQEQAGSALHDVRGLASDLQHKLARALHAEPRRVQQQELHISVAAPTRAPPRPQQLEGPGIGMLYAVLAVVGGLGAILAVRAASGARARRAQGGRWVRDRSLGGKMVFVEDAPARPMPDRSGDFELAGQRGAVAAAAGAAAASVPDTGSSAPATGRSAPVTAGGAASTDGGEAAMPEWWSPGPRLSVSGAYREQAARRAREILVELEDAKLAGRDYDIGLLVALRQVCGEAGVSVRARTESGRDALFRAGAEAAASAAMDAATSQLGGAAPARFVTGLARDLDVPEEWAATMSLGVVAGRARGALVDACAAYRASDSQEAVYQLLRLAGLLDALPLPPHSAQADMVATGLANRATLPEREAIFMTYGKMEPRTADRVAEMLGFNPELTASWTRPWFCDGKECPPFKNLTRDEDCEVREYKPATFYYVNVTGLPFVAAYAKAEVQLLRYTAGANLKGVKIESTTPALVRFKPNENYDRAEKDYVIAYYLPPSLQDDPPRPESDSIGIIKATRTLTYVASFGGFGVESNIIAQAKALRDKLRADGQRFDESKFWFHLYDPPTKLVNRYNEVAFEAT</sequence>
<name>A0AAW1SHP2_9CHLO</name>
<feature type="transmembrane region" description="Helical" evidence="3">
    <location>
        <begin position="98"/>
        <end position="118"/>
    </location>
</feature>
<protein>
    <recommendedName>
        <fullName evidence="6">SOUL heme-binding protein</fullName>
    </recommendedName>
</protein>
<dbReference type="InterPro" id="IPR006917">
    <property type="entry name" value="SOUL_heme-bd"/>
</dbReference>
<reference evidence="4 5" key="1">
    <citation type="journal article" date="2024" name="Nat. Commun.">
        <title>Phylogenomics reveals the evolutionary origins of lichenization in chlorophyte algae.</title>
        <authorList>
            <person name="Puginier C."/>
            <person name="Libourel C."/>
            <person name="Otte J."/>
            <person name="Skaloud P."/>
            <person name="Haon M."/>
            <person name="Grisel S."/>
            <person name="Petersen M."/>
            <person name="Berrin J.G."/>
            <person name="Delaux P.M."/>
            <person name="Dal Grande F."/>
            <person name="Keller J."/>
        </authorList>
    </citation>
    <scope>NUCLEOTIDE SEQUENCE [LARGE SCALE GENOMIC DNA]</scope>
    <source>
        <strain evidence="4 5">SAG 245.80</strain>
    </source>
</reference>
<evidence type="ECO:0008006" key="6">
    <source>
        <dbReference type="Google" id="ProtNLM"/>
    </source>
</evidence>
<dbReference type="Gene3D" id="3.20.80.10">
    <property type="entry name" value="Regulatory factor, effector binding domain"/>
    <property type="match status" value="1"/>
</dbReference>
<evidence type="ECO:0000256" key="3">
    <source>
        <dbReference type="SAM" id="Phobius"/>
    </source>
</evidence>
<dbReference type="InterPro" id="IPR011256">
    <property type="entry name" value="Reg_factor_effector_dom_sf"/>
</dbReference>